<evidence type="ECO:0000313" key="3">
    <source>
        <dbReference type="EMBL" id="AIY66790.1"/>
    </source>
</evidence>
<organism evidence="3 4">
    <name type="scientific">Pseudoalteromonas piratica</name>
    <dbReference type="NCBI Taxonomy" id="1348114"/>
    <lineage>
        <taxon>Bacteria</taxon>
        <taxon>Pseudomonadati</taxon>
        <taxon>Pseudomonadota</taxon>
        <taxon>Gammaproteobacteria</taxon>
        <taxon>Alteromonadales</taxon>
        <taxon>Pseudoalteromonadaceae</taxon>
        <taxon>Pseudoalteromonas</taxon>
    </lineage>
</organism>
<dbReference type="InterPro" id="IPR029058">
    <property type="entry name" value="AB_hydrolase_fold"/>
</dbReference>
<dbReference type="InterPro" id="IPR053145">
    <property type="entry name" value="AB_hydrolase_Est10"/>
</dbReference>
<dbReference type="InterPro" id="IPR001478">
    <property type="entry name" value="PDZ"/>
</dbReference>
<dbReference type="InterPro" id="IPR022742">
    <property type="entry name" value="Hydrolase_4"/>
</dbReference>
<evidence type="ECO:0000313" key="4">
    <source>
        <dbReference type="Proteomes" id="UP000030341"/>
    </source>
</evidence>
<dbReference type="Pfam" id="PF13180">
    <property type="entry name" value="PDZ_2"/>
    <property type="match status" value="1"/>
</dbReference>
<protein>
    <recommendedName>
        <fullName evidence="2">PDZ domain-containing protein</fullName>
    </recommendedName>
</protein>
<dbReference type="eggNOG" id="COG1073">
    <property type="taxonomic scope" value="Bacteria"/>
</dbReference>
<dbReference type="PANTHER" id="PTHR43265">
    <property type="entry name" value="ESTERASE ESTD"/>
    <property type="match status" value="1"/>
</dbReference>
<proteinExistence type="predicted"/>
<dbReference type="EMBL" id="CP009889">
    <property type="protein sequence ID" value="AIY66790.1"/>
    <property type="molecule type" value="Genomic_DNA"/>
</dbReference>
<sequence>MKINKPILLLLSTLSVFATDTKSYAAETKTTVLNELPRATLLGVMPNQSADSEGVTLAHVASNSTASLLGLKVSDVITEVNGVKTNDFQMLLSAVRPLKSGDDIRISFLRDKKSLTASNKMQPRPYETSDYAHVEYSAVSYEGNTLRSIVHVPKQLNPSQKAPAIFFIQGYTCDSIDYGMLPNITTRQMIDQYTQAGYVVYRIEKPGMGDSVSEKPCRDIDFTTESKAFLQGLNALKTHTQVDPDNVFLFGHSLGVLHAPIIAKQSPVKGIIGYGGVLKGWYDYMVDIYLKQSVKHFNLSEQRARENTELVTPFLNLWLNTDTPWQHIVNDERVKKATAANLLEINGELSVNRHYSFFRDLNRYDFTKLWQELDTPVLMMHGSLDIQAIEPSWAFDIAKLTRKEQSKGLLIDKAEHAFMRFDSKETYRQARQSRQYNPTDPKELFDPRIGEHTLSWLAQFKDSAKQTL</sequence>
<dbReference type="SMART" id="SM00228">
    <property type="entry name" value="PDZ"/>
    <property type="match status" value="1"/>
</dbReference>
<feature type="chain" id="PRO_5002039167" description="PDZ domain-containing protein" evidence="1">
    <location>
        <begin position="19"/>
        <end position="468"/>
    </location>
</feature>
<dbReference type="GO" id="GO:0052689">
    <property type="term" value="F:carboxylic ester hydrolase activity"/>
    <property type="evidence" value="ECO:0007669"/>
    <property type="project" value="TreeGrafter"/>
</dbReference>
<evidence type="ECO:0000259" key="2">
    <source>
        <dbReference type="PROSITE" id="PS50106"/>
    </source>
</evidence>
<keyword evidence="1" id="KW-0732">Signal</keyword>
<dbReference type="STRING" id="1348114.OM33_16885"/>
<dbReference type="Proteomes" id="UP000030341">
    <property type="component" value="Chromosome 2"/>
</dbReference>
<accession>A0A0A7EJB1</accession>
<feature type="domain" description="PDZ" evidence="2">
    <location>
        <begin position="30"/>
        <end position="112"/>
    </location>
</feature>
<evidence type="ECO:0000256" key="1">
    <source>
        <dbReference type="SAM" id="SignalP"/>
    </source>
</evidence>
<dbReference type="Gene3D" id="2.30.42.10">
    <property type="match status" value="1"/>
</dbReference>
<dbReference type="PANTHER" id="PTHR43265:SF1">
    <property type="entry name" value="ESTERASE ESTD"/>
    <property type="match status" value="1"/>
</dbReference>
<dbReference type="KEGG" id="pseo:OM33_16885"/>
<dbReference type="Pfam" id="PF12146">
    <property type="entry name" value="Hydrolase_4"/>
    <property type="match status" value="1"/>
</dbReference>
<keyword evidence="4" id="KW-1185">Reference proteome</keyword>
<name>A0A0A7EJB1_9GAMM</name>
<dbReference type="SUPFAM" id="SSF53474">
    <property type="entry name" value="alpha/beta-Hydrolases"/>
    <property type="match status" value="1"/>
</dbReference>
<dbReference type="HOGENOM" id="CLU_615039_0_0_6"/>
<dbReference type="InterPro" id="IPR036034">
    <property type="entry name" value="PDZ_sf"/>
</dbReference>
<dbReference type="Gene3D" id="3.40.50.1820">
    <property type="entry name" value="alpha/beta hydrolase"/>
    <property type="match status" value="1"/>
</dbReference>
<feature type="signal peptide" evidence="1">
    <location>
        <begin position="1"/>
        <end position="18"/>
    </location>
</feature>
<dbReference type="PROSITE" id="PS50106">
    <property type="entry name" value="PDZ"/>
    <property type="match status" value="1"/>
</dbReference>
<dbReference type="SUPFAM" id="SSF50156">
    <property type="entry name" value="PDZ domain-like"/>
    <property type="match status" value="1"/>
</dbReference>
<dbReference type="RefSeq" id="WP_040135303.1">
    <property type="nucleotide sequence ID" value="NZ_CP009889.1"/>
</dbReference>
<dbReference type="AlphaFoldDB" id="A0A0A7EJB1"/>
<reference evidence="3 4" key="1">
    <citation type="submission" date="2014-11" db="EMBL/GenBank/DDBJ databases">
        <title>Complete Genome Sequence of Pseudoalteromonas sp. Strain OCN003 Isolated from Kaneohe Bay, Oahu, Hawaii.</title>
        <authorList>
            <person name="Beurmann S."/>
            <person name="Videau P."/>
            <person name="Ushijima B."/>
            <person name="Smith A.M."/>
            <person name="Aeby G.S."/>
            <person name="Callahan S.M."/>
            <person name="Belcaid M."/>
        </authorList>
    </citation>
    <scope>NUCLEOTIDE SEQUENCE [LARGE SCALE GENOMIC DNA]</scope>
    <source>
        <strain evidence="3 4">OCN003</strain>
    </source>
</reference>
<gene>
    <name evidence="3" type="ORF">OM33_16885</name>
</gene>